<keyword evidence="3" id="KW-1185">Reference proteome</keyword>
<name>A0ABQ4CFM7_9ACTN</name>
<evidence type="ECO:0000313" key="2">
    <source>
        <dbReference type="EMBL" id="GIF61575.1"/>
    </source>
</evidence>
<dbReference type="RefSeq" id="WP_203708392.1">
    <property type="nucleotide sequence ID" value="NZ_BAAALU010000002.1"/>
</dbReference>
<organism evidence="2 3">
    <name type="scientific">Asanoa iriomotensis</name>
    <dbReference type="NCBI Taxonomy" id="234613"/>
    <lineage>
        <taxon>Bacteria</taxon>
        <taxon>Bacillati</taxon>
        <taxon>Actinomycetota</taxon>
        <taxon>Actinomycetes</taxon>
        <taxon>Micromonosporales</taxon>
        <taxon>Micromonosporaceae</taxon>
        <taxon>Asanoa</taxon>
    </lineage>
</organism>
<feature type="transmembrane region" description="Helical" evidence="1">
    <location>
        <begin position="47"/>
        <end position="68"/>
    </location>
</feature>
<proteinExistence type="predicted"/>
<feature type="transmembrane region" description="Helical" evidence="1">
    <location>
        <begin position="119"/>
        <end position="136"/>
    </location>
</feature>
<evidence type="ECO:0000313" key="3">
    <source>
        <dbReference type="Proteomes" id="UP000624325"/>
    </source>
</evidence>
<accession>A0ABQ4CFM7</accession>
<gene>
    <name evidence="2" type="ORF">Air01nite_76700</name>
</gene>
<feature type="transmembrane region" description="Helical" evidence="1">
    <location>
        <begin position="20"/>
        <end position="40"/>
    </location>
</feature>
<dbReference type="Proteomes" id="UP000624325">
    <property type="component" value="Unassembled WGS sequence"/>
</dbReference>
<dbReference type="EMBL" id="BONC01000113">
    <property type="protein sequence ID" value="GIF61575.1"/>
    <property type="molecule type" value="Genomic_DNA"/>
</dbReference>
<evidence type="ECO:0000256" key="1">
    <source>
        <dbReference type="SAM" id="Phobius"/>
    </source>
</evidence>
<sequence length="170" mass="18803">MASVDRVVDWAAGHLPASYAAWLVVPALFVILYLASATLLRQVAPLLVSQLVVPVVVLAVGAVGIGVLTLEFVSAQPFRLFRRRPPTLLYTMGDLTVGTVTLVQRQVRGLGYQTRRLRWLRAWAPLLAAAALLALWNHGWCARHPDDVTCLPPLTTWQSTVSLWWRELTG</sequence>
<keyword evidence="1" id="KW-1133">Transmembrane helix</keyword>
<keyword evidence="1" id="KW-0812">Transmembrane</keyword>
<comment type="caution">
    <text evidence="2">The sequence shown here is derived from an EMBL/GenBank/DDBJ whole genome shotgun (WGS) entry which is preliminary data.</text>
</comment>
<reference evidence="2 3" key="1">
    <citation type="submission" date="2021-01" db="EMBL/GenBank/DDBJ databases">
        <title>Whole genome shotgun sequence of Asanoa iriomotensis NBRC 100142.</title>
        <authorList>
            <person name="Komaki H."/>
            <person name="Tamura T."/>
        </authorList>
    </citation>
    <scope>NUCLEOTIDE SEQUENCE [LARGE SCALE GENOMIC DNA]</scope>
    <source>
        <strain evidence="2 3">NBRC 100142</strain>
    </source>
</reference>
<keyword evidence="1" id="KW-0472">Membrane</keyword>
<protein>
    <submittedName>
        <fullName evidence="2">Uncharacterized protein</fullName>
    </submittedName>
</protein>